<gene>
    <name evidence="7" type="ORF">IQ236_23885</name>
</gene>
<dbReference type="PANTHER" id="PTHR38340">
    <property type="entry name" value="S-LAYER PROTEIN"/>
    <property type="match status" value="1"/>
</dbReference>
<comment type="caution">
    <text evidence="7">The sequence shown here is derived from an EMBL/GenBank/DDBJ whole genome shotgun (WGS) entry which is preliminary data.</text>
</comment>
<dbReference type="Pfam" id="PF01764">
    <property type="entry name" value="Lipase_3"/>
    <property type="match status" value="1"/>
</dbReference>
<evidence type="ECO:0000256" key="3">
    <source>
        <dbReference type="ARBA" id="ARBA00022729"/>
    </source>
</evidence>
<feature type="non-terminal residue" evidence="7">
    <location>
        <position position="1"/>
    </location>
</feature>
<proteinExistence type="predicted"/>
<dbReference type="Pfam" id="PF00353">
    <property type="entry name" value="HemolysinCabind"/>
    <property type="match status" value="2"/>
</dbReference>
<dbReference type="InterPro" id="IPR003644">
    <property type="entry name" value="Calx_beta"/>
</dbReference>
<evidence type="ECO:0000313" key="7">
    <source>
        <dbReference type="EMBL" id="MBE9146235.1"/>
    </source>
</evidence>
<evidence type="ECO:0000256" key="2">
    <source>
        <dbReference type="ARBA" id="ARBA00022525"/>
    </source>
</evidence>
<dbReference type="PANTHER" id="PTHR38340:SF1">
    <property type="entry name" value="S-LAYER PROTEIN"/>
    <property type="match status" value="1"/>
</dbReference>
<dbReference type="InterPro" id="IPR038081">
    <property type="entry name" value="CalX-like_sf"/>
</dbReference>
<evidence type="ECO:0000256" key="1">
    <source>
        <dbReference type="ARBA" id="ARBA00004613"/>
    </source>
</evidence>
<dbReference type="Gene3D" id="2.60.40.2030">
    <property type="match status" value="2"/>
</dbReference>
<dbReference type="PRINTS" id="PR00313">
    <property type="entry name" value="CABNDNGRPT"/>
</dbReference>
<dbReference type="SMART" id="SM00237">
    <property type="entry name" value="Calx_beta"/>
    <property type="match status" value="2"/>
</dbReference>
<accession>A0ABR9UIG1</accession>
<evidence type="ECO:0000259" key="6">
    <source>
        <dbReference type="SMART" id="SM00237"/>
    </source>
</evidence>
<dbReference type="InterPro" id="IPR002921">
    <property type="entry name" value="Fungal_lipase-type"/>
</dbReference>
<dbReference type="EMBL" id="JADEWU010000088">
    <property type="protein sequence ID" value="MBE9146235.1"/>
    <property type="molecule type" value="Genomic_DNA"/>
</dbReference>
<dbReference type="InterPro" id="IPR050557">
    <property type="entry name" value="RTX_toxin/Mannuronan_C5-epim"/>
</dbReference>
<dbReference type="SUPFAM" id="SSF141072">
    <property type="entry name" value="CalX-like"/>
    <property type="match status" value="2"/>
</dbReference>
<feature type="domain" description="Calx-beta" evidence="6">
    <location>
        <begin position="114"/>
        <end position="214"/>
    </location>
</feature>
<dbReference type="Gene3D" id="3.40.50.1820">
    <property type="entry name" value="alpha/beta hydrolase"/>
    <property type="match status" value="1"/>
</dbReference>
<name>A0ABR9UIG1_9CYAN</name>
<evidence type="ECO:0000256" key="4">
    <source>
        <dbReference type="ARBA" id="ARBA00022737"/>
    </source>
</evidence>
<keyword evidence="2" id="KW-0964">Secreted</keyword>
<dbReference type="Pfam" id="PF03160">
    <property type="entry name" value="Calx-beta"/>
    <property type="match status" value="2"/>
</dbReference>
<keyword evidence="8" id="KW-1185">Reference proteome</keyword>
<dbReference type="InterPro" id="IPR029058">
    <property type="entry name" value="AB_hydrolase_fold"/>
</dbReference>
<dbReference type="SUPFAM" id="SSF53474">
    <property type="entry name" value="alpha/beta-Hydrolases"/>
    <property type="match status" value="1"/>
</dbReference>
<evidence type="ECO:0000256" key="5">
    <source>
        <dbReference type="ARBA" id="ARBA00022837"/>
    </source>
</evidence>
<dbReference type="InterPro" id="IPR001343">
    <property type="entry name" value="Hemolysn_Ca-bd"/>
</dbReference>
<protein>
    <recommendedName>
        <fullName evidence="6">Calx-beta domain-containing protein</fullName>
    </recommendedName>
</protein>
<sequence length="1090" mass="117349">ISITNATAQEGELLNFTVSLSEPSDEVVKVLYTTQEDTATPGEDYFDSTTTIEFQPGEQEKTITIGSLSDTKTEGDEKFSVILSNPQNAQLSNDKGIGTITDVEVEEPLISIEDAWVKVDPGEDKTATLKFKVKLSKKSDQPLDKPVTVKYSTADGTAVSQKQLDGEKQDYQPVTEGTVTFAGNETEKEIEITVRGDTPVEYAANAHHAAFEIFAKDTAYRTEWTPKDGGEVSKVLPQYPDLGYSVDETFADSSTGFYAVGLTSDEDFKVILSNAENGRLKTREATGTIYDLGKPPVLTIRGTNNAEGVLDDFDPRGVGFDQFLSKKDALIKWLSKVSQPVPEDKKFTFEPSITGHSLGGALTQWVASEYTQKGELGEIVTFNSPGISTSSANSFRANQTGTVTHYVSSGDFVSMAGEAYLPGNYVLSEFSGITLNGIDFSRLNPAYKHLAPVIIQNNSAFNNSKPDPIKEKDRAGASKLSSFFFNYYPDPDYFTYQVGIASIGGLLSIPTESPWVADLAVNIAKALTFRGTTELARKAAGVPLSFIFDRIDLQALSEVLVAAKEFPQTAWEAIKFITRVGIKFLEKNELSNPGFTDIQGLDTQTTNPNALINSSLQIAQSRLQEFATRPDFNTQMNTIFGTNWDVETANSLISQIATPGSNALAPIQVVPSSEIEGANGAFGIQENMIYVSSQFLNQNANNPEAIISLLLEEIGHFIDSQINPEDAPGDEGEIFANLVQNIQLTPEQLQALQNEDDLSVSILPSPAWEAFGKWSGEAWLTTTQWSDNAWDIMTQWSEVGWQTTTQWTPEQWKATLEWTPEQWDATTQWTPEQWNQTLIAPLSPIISSGAILITIPTPNITDDGTETGLPPNTNGANGFYLTDGADTAVPTLVTGQPLFALSNKDNVVGTETPDYINGNQGADTINGIGGDDTLFGGQGSDQINAGANNDLVYGDNENDIVNGGKGNDTLYGGSRRDILNGGTGDDILAGDAGQDILTGEAGNDTFVLADGEAAAISLQVADVITDFSAGDKIGLTNGLTFANLIFEPISLSLNSAAPITATALKVGENYLGIVAGIIPDNLTADVFVSV</sequence>
<dbReference type="SUPFAM" id="SSF51120">
    <property type="entry name" value="beta-Roll"/>
    <property type="match status" value="1"/>
</dbReference>
<dbReference type="Gene3D" id="2.150.10.10">
    <property type="entry name" value="Serralysin-like metalloprotease, C-terminal"/>
    <property type="match status" value="2"/>
</dbReference>
<keyword evidence="4" id="KW-0677">Repeat</keyword>
<keyword evidence="5" id="KW-0106">Calcium</keyword>
<reference evidence="7 8" key="1">
    <citation type="submission" date="2020-10" db="EMBL/GenBank/DDBJ databases">
        <authorList>
            <person name="Castelo-Branco R."/>
            <person name="Eusebio N."/>
            <person name="Adriana R."/>
            <person name="Vieira A."/>
            <person name="Brugerolle De Fraissinette N."/>
            <person name="Rezende De Castro R."/>
            <person name="Schneider M.P."/>
            <person name="Vasconcelos V."/>
            <person name="Leao P.N."/>
        </authorList>
    </citation>
    <scope>NUCLEOTIDE SEQUENCE [LARGE SCALE GENOMIC DNA]</scope>
    <source>
        <strain evidence="7 8">LEGE 06226</strain>
    </source>
</reference>
<dbReference type="Proteomes" id="UP000640725">
    <property type="component" value="Unassembled WGS sequence"/>
</dbReference>
<evidence type="ECO:0000313" key="8">
    <source>
        <dbReference type="Proteomes" id="UP000640725"/>
    </source>
</evidence>
<feature type="domain" description="Calx-beta" evidence="6">
    <location>
        <begin position="4"/>
        <end position="84"/>
    </location>
</feature>
<dbReference type="InterPro" id="IPR011049">
    <property type="entry name" value="Serralysin-like_metalloprot_C"/>
</dbReference>
<comment type="subcellular location">
    <subcellularLocation>
        <location evidence="1">Secreted</location>
    </subcellularLocation>
</comment>
<keyword evidence="3" id="KW-0732">Signal</keyword>
<organism evidence="7 8">
    <name type="scientific">Planktothrix mougeotii LEGE 06226</name>
    <dbReference type="NCBI Taxonomy" id="1828728"/>
    <lineage>
        <taxon>Bacteria</taxon>
        <taxon>Bacillati</taxon>
        <taxon>Cyanobacteriota</taxon>
        <taxon>Cyanophyceae</taxon>
        <taxon>Oscillatoriophycideae</taxon>
        <taxon>Oscillatoriales</taxon>
        <taxon>Microcoleaceae</taxon>
        <taxon>Planktothrix</taxon>
    </lineage>
</organism>